<dbReference type="SUPFAM" id="SSF101898">
    <property type="entry name" value="NHL repeat"/>
    <property type="match status" value="1"/>
</dbReference>
<name>A0ABW6ADU9_9BACT</name>
<keyword evidence="1" id="KW-0732">Signal</keyword>
<gene>
    <name evidence="2" type="ORF">ACFS25_07390</name>
</gene>
<dbReference type="RefSeq" id="WP_381498099.1">
    <property type="nucleotide sequence ID" value="NZ_JBHUOM010000002.1"/>
</dbReference>
<evidence type="ECO:0000256" key="1">
    <source>
        <dbReference type="SAM" id="SignalP"/>
    </source>
</evidence>
<dbReference type="Gene3D" id="2.120.10.30">
    <property type="entry name" value="TolB, C-terminal domain"/>
    <property type="match status" value="1"/>
</dbReference>
<feature type="chain" id="PRO_5046323268" evidence="1">
    <location>
        <begin position="21"/>
        <end position="329"/>
    </location>
</feature>
<accession>A0ABW6ADU9</accession>
<dbReference type="EMBL" id="JBHUOM010000002">
    <property type="protein sequence ID" value="MFD2933601.1"/>
    <property type="molecule type" value="Genomic_DNA"/>
</dbReference>
<organism evidence="2 3">
    <name type="scientific">Spirosoma flavum</name>
    <dbReference type="NCBI Taxonomy" id="2048557"/>
    <lineage>
        <taxon>Bacteria</taxon>
        <taxon>Pseudomonadati</taxon>
        <taxon>Bacteroidota</taxon>
        <taxon>Cytophagia</taxon>
        <taxon>Cytophagales</taxon>
        <taxon>Cytophagaceae</taxon>
        <taxon>Spirosoma</taxon>
    </lineage>
</organism>
<dbReference type="Proteomes" id="UP001597512">
    <property type="component" value="Unassembled WGS sequence"/>
</dbReference>
<proteinExistence type="predicted"/>
<sequence>MLRSPYSACKFLILSLCLTACNTTDPEFNAPVIPERITFSAARQYPEGITYAPRFNQFLVGSITQGKVGIVDEKGRYADLIKDDKLLISSVGIKVRGSQLYVCNGDQGVSDKSEPQTALKTAGLFIYDLASGLNLRRVDLAALLPDANHFANDIAFDDQGNAYVTDSFAPVIYKVPSDSTRPSIFVNSPLFAGTQGFNLNGIVYHPDKYLIVVKSNEGKLFRIDLANPNKVVEITGATLPGGDGMLLYKNDLYVVNGRNRVSQIRSSDGWQTASIVKTDSVGYSQATTNVLVNDKIYTLNARIDEVSAAVTAKNPAQLQATLYSIQQFK</sequence>
<comment type="caution">
    <text evidence="2">The sequence shown here is derived from an EMBL/GenBank/DDBJ whole genome shotgun (WGS) entry which is preliminary data.</text>
</comment>
<protein>
    <submittedName>
        <fullName evidence="2">Gluconolaconase</fullName>
    </submittedName>
</protein>
<evidence type="ECO:0000313" key="3">
    <source>
        <dbReference type="Proteomes" id="UP001597512"/>
    </source>
</evidence>
<reference evidence="3" key="1">
    <citation type="journal article" date="2019" name="Int. J. Syst. Evol. Microbiol.">
        <title>The Global Catalogue of Microorganisms (GCM) 10K type strain sequencing project: providing services to taxonomists for standard genome sequencing and annotation.</title>
        <authorList>
            <consortium name="The Broad Institute Genomics Platform"/>
            <consortium name="The Broad Institute Genome Sequencing Center for Infectious Disease"/>
            <person name="Wu L."/>
            <person name="Ma J."/>
        </authorList>
    </citation>
    <scope>NUCLEOTIDE SEQUENCE [LARGE SCALE GENOMIC DNA]</scope>
    <source>
        <strain evidence="3">KCTC 52490</strain>
    </source>
</reference>
<dbReference type="InterPro" id="IPR011042">
    <property type="entry name" value="6-blade_b-propeller_TolB-like"/>
</dbReference>
<dbReference type="InterPro" id="IPR053224">
    <property type="entry name" value="Sensory_adhesion_molecule"/>
</dbReference>
<feature type="signal peptide" evidence="1">
    <location>
        <begin position="1"/>
        <end position="20"/>
    </location>
</feature>
<evidence type="ECO:0000313" key="2">
    <source>
        <dbReference type="EMBL" id="MFD2933601.1"/>
    </source>
</evidence>
<dbReference type="PANTHER" id="PTHR31460">
    <property type="match status" value="1"/>
</dbReference>
<dbReference type="PANTHER" id="PTHR31460:SF3">
    <property type="entry name" value="MESOCENTIN"/>
    <property type="match status" value="1"/>
</dbReference>
<keyword evidence="3" id="KW-1185">Reference proteome</keyword>